<comment type="caution">
    <text evidence="3">The sequence shown here is derived from an EMBL/GenBank/DDBJ whole genome shotgun (WGS) entry which is preliminary data.</text>
</comment>
<feature type="transmembrane region" description="Helical" evidence="2">
    <location>
        <begin position="12"/>
        <end position="33"/>
    </location>
</feature>
<organism evidence="3 4">
    <name type="scientific">Amycolatopsis eburnea</name>
    <dbReference type="NCBI Taxonomy" id="2267691"/>
    <lineage>
        <taxon>Bacteria</taxon>
        <taxon>Bacillati</taxon>
        <taxon>Actinomycetota</taxon>
        <taxon>Actinomycetes</taxon>
        <taxon>Pseudonocardiales</taxon>
        <taxon>Pseudonocardiaceae</taxon>
        <taxon>Amycolatopsis</taxon>
    </lineage>
</organism>
<evidence type="ECO:0000313" key="3">
    <source>
        <dbReference type="EMBL" id="RSD22025.1"/>
    </source>
</evidence>
<dbReference type="RefSeq" id="WP_125307275.1">
    <property type="nucleotide sequence ID" value="NZ_RSEC01000032.1"/>
</dbReference>
<feature type="region of interest" description="Disordered" evidence="1">
    <location>
        <begin position="99"/>
        <end position="131"/>
    </location>
</feature>
<evidence type="ECO:0000313" key="4">
    <source>
        <dbReference type="Proteomes" id="UP000267081"/>
    </source>
</evidence>
<reference evidence="3 4" key="1">
    <citation type="submission" date="2018-12" db="EMBL/GenBank/DDBJ databases">
        <title>Amycolatopsis eburnea sp. nov. actinomycete associate with arbuscular mycorrhiza fungal spore.</title>
        <authorList>
            <person name="Lumyong S."/>
            <person name="Chaiya L."/>
        </authorList>
    </citation>
    <scope>NUCLEOTIDE SEQUENCE [LARGE SCALE GENOMIC DNA]</scope>
    <source>
        <strain evidence="3 4">GLM-1</strain>
    </source>
</reference>
<proteinExistence type="predicted"/>
<gene>
    <name evidence="3" type="ORF">EIY87_09425</name>
</gene>
<dbReference type="AlphaFoldDB" id="A0A427TG02"/>
<keyword evidence="4" id="KW-1185">Reference proteome</keyword>
<keyword evidence="2" id="KW-0472">Membrane</keyword>
<keyword evidence="2" id="KW-1133">Transmembrane helix</keyword>
<dbReference type="EMBL" id="RSEC01000032">
    <property type="protein sequence ID" value="RSD22025.1"/>
    <property type="molecule type" value="Genomic_DNA"/>
</dbReference>
<feature type="transmembrane region" description="Helical" evidence="2">
    <location>
        <begin position="39"/>
        <end position="60"/>
    </location>
</feature>
<keyword evidence="2" id="KW-0812">Transmembrane</keyword>
<name>A0A427TG02_9PSEU</name>
<protein>
    <submittedName>
        <fullName evidence="3">Uncharacterized protein</fullName>
    </submittedName>
</protein>
<feature type="compositionally biased region" description="Low complexity" evidence="1">
    <location>
        <begin position="103"/>
        <end position="131"/>
    </location>
</feature>
<sequence length="131" mass="14416">MPDTTASHLGETFAHAAARVLFVAAAVVVLTLAKTTEHGWAGPILIVAQIVLVALVRLSWRAHDRWAREYIAWLNSANVETWTTWHREYVAWCARQAARPAYSRPRTSLRTASSSARASSPLAATSHIASR</sequence>
<evidence type="ECO:0000256" key="1">
    <source>
        <dbReference type="SAM" id="MobiDB-lite"/>
    </source>
</evidence>
<accession>A0A427TG02</accession>
<dbReference type="Proteomes" id="UP000267081">
    <property type="component" value="Unassembled WGS sequence"/>
</dbReference>
<evidence type="ECO:0000256" key="2">
    <source>
        <dbReference type="SAM" id="Phobius"/>
    </source>
</evidence>